<reference evidence="4" key="1">
    <citation type="journal article" date="2019" name="Int. J. Syst. Evol. Microbiol.">
        <title>The Global Catalogue of Microorganisms (GCM) 10K type strain sequencing project: providing services to taxonomists for standard genome sequencing and annotation.</title>
        <authorList>
            <consortium name="The Broad Institute Genomics Platform"/>
            <consortium name="The Broad Institute Genome Sequencing Center for Infectious Disease"/>
            <person name="Wu L."/>
            <person name="Ma J."/>
        </authorList>
    </citation>
    <scope>NUCLEOTIDE SEQUENCE [LARGE SCALE GENOMIC DNA]</scope>
    <source>
        <strain evidence="4">JCM 31037</strain>
    </source>
</reference>
<organism evidence="3 4">
    <name type="scientific">Micromonospora sonneratiae</name>
    <dbReference type="NCBI Taxonomy" id="1184706"/>
    <lineage>
        <taxon>Bacteria</taxon>
        <taxon>Bacillati</taxon>
        <taxon>Actinomycetota</taxon>
        <taxon>Actinomycetes</taxon>
        <taxon>Micromonosporales</taxon>
        <taxon>Micromonosporaceae</taxon>
        <taxon>Micromonospora</taxon>
    </lineage>
</organism>
<evidence type="ECO:0000256" key="2">
    <source>
        <dbReference type="SAM" id="Phobius"/>
    </source>
</evidence>
<keyword evidence="2" id="KW-0812">Transmembrane</keyword>
<dbReference type="EMBL" id="JBHTMP010000094">
    <property type="protein sequence ID" value="MFD1325769.1"/>
    <property type="molecule type" value="Genomic_DNA"/>
</dbReference>
<dbReference type="RefSeq" id="WP_377578604.1">
    <property type="nucleotide sequence ID" value="NZ_JBHTMP010000094.1"/>
</dbReference>
<keyword evidence="2" id="KW-0472">Membrane</keyword>
<accession>A0ABW3YRD0</accession>
<protein>
    <submittedName>
        <fullName evidence="3">Uncharacterized protein</fullName>
    </submittedName>
</protein>
<proteinExistence type="predicted"/>
<evidence type="ECO:0000313" key="4">
    <source>
        <dbReference type="Proteomes" id="UP001597260"/>
    </source>
</evidence>
<evidence type="ECO:0000256" key="1">
    <source>
        <dbReference type="SAM" id="MobiDB-lite"/>
    </source>
</evidence>
<evidence type="ECO:0000313" key="3">
    <source>
        <dbReference type="EMBL" id="MFD1325769.1"/>
    </source>
</evidence>
<dbReference type="Proteomes" id="UP001597260">
    <property type="component" value="Unassembled WGS sequence"/>
</dbReference>
<feature type="region of interest" description="Disordered" evidence="1">
    <location>
        <begin position="1"/>
        <end position="51"/>
    </location>
</feature>
<gene>
    <name evidence="3" type="ORF">ACFQ4H_32285</name>
</gene>
<feature type="transmembrane region" description="Helical" evidence="2">
    <location>
        <begin position="56"/>
        <end position="77"/>
    </location>
</feature>
<sequence length="235" mass="25259">MSDAHTFERPQNADPAAVDVTQQPADPTVEADELVAWSEEPPEERKSRPVSRRRRILLGTALLVGLIGAAGIGTAGWRVASQKDASLDIPPQVAGLVLDNSEHARGTADYLRNGFIADIEVDQSIGAVYTDPNDPDRTVLLFGGTTLLWRPERDLDSLFELLTDDAGAVTGLHKVPEGKLGGVMKCGTTATEDGNLTVCGWADHGSVALAMFAGRDVDQSAELLRKIRESIQIRH</sequence>
<comment type="caution">
    <text evidence="3">The sequence shown here is derived from an EMBL/GenBank/DDBJ whole genome shotgun (WGS) entry which is preliminary data.</text>
</comment>
<keyword evidence="4" id="KW-1185">Reference proteome</keyword>
<name>A0ABW3YRD0_9ACTN</name>
<keyword evidence="2" id="KW-1133">Transmembrane helix</keyword>